<dbReference type="EnsemblBacteria" id="ABK77399">
    <property type="protein sequence ID" value="ABK77399"/>
    <property type="gene ID" value="CENSYa_0766"/>
</dbReference>
<dbReference type="EMBL" id="DP000238">
    <property type="protein sequence ID" value="ABK77399.1"/>
    <property type="molecule type" value="Genomic_DNA"/>
</dbReference>
<evidence type="ECO:0000313" key="2">
    <source>
        <dbReference type="Proteomes" id="UP000000758"/>
    </source>
</evidence>
<proteinExistence type="predicted"/>
<name>A0RVN2_CENSY</name>
<dbReference type="HOGENOM" id="CLU_128582_0_1_2"/>
<dbReference type="Proteomes" id="UP000000758">
    <property type="component" value="Chromosome"/>
</dbReference>
<dbReference type="STRING" id="414004.CENSYa_0766"/>
<evidence type="ECO:0008006" key="3">
    <source>
        <dbReference type="Google" id="ProtNLM"/>
    </source>
</evidence>
<gene>
    <name evidence="1" type="ordered locus">CENSYa_0766</name>
</gene>
<evidence type="ECO:0000313" key="1">
    <source>
        <dbReference type="EMBL" id="ABK77399.1"/>
    </source>
</evidence>
<organism evidence="1 2">
    <name type="scientific">Cenarchaeum symbiosum (strain A)</name>
    <dbReference type="NCBI Taxonomy" id="414004"/>
    <lineage>
        <taxon>Archaea</taxon>
        <taxon>Nitrososphaerota</taxon>
        <taxon>Candidatus Cenarchaeales</taxon>
        <taxon>Candidatus Cenarchaeaceae</taxon>
        <taxon>Candidatus Cenarchaeum</taxon>
    </lineage>
</organism>
<dbReference type="PATRIC" id="fig|414004.10.peg.703"/>
<dbReference type="Pfam" id="PF20364">
    <property type="entry name" value="DUF6659"/>
    <property type="match status" value="1"/>
</dbReference>
<dbReference type="KEGG" id="csy:CENSYa_0766"/>
<keyword evidence="2" id="KW-1185">Reference proteome</keyword>
<dbReference type="AlphaFoldDB" id="A0RVN2"/>
<accession>A0RVN2</accession>
<dbReference type="InterPro" id="IPR046600">
    <property type="entry name" value="DUF6659"/>
</dbReference>
<protein>
    <recommendedName>
        <fullName evidence="3">Roadblock/LAMTOR2 domain-containing protein</fullName>
    </recommendedName>
</protein>
<reference evidence="1 2" key="1">
    <citation type="journal article" date="2006" name="Proc. Natl. Acad. Sci. U.S.A.">
        <title>Genomic analysis of the uncultivated marine crenarchaeote Cenarchaeum symbiosum.</title>
        <authorList>
            <person name="Hallam S.J."/>
            <person name="Konstantinidis K.T."/>
            <person name="Putnam N."/>
            <person name="Schleper C."/>
            <person name="Watanabe Y."/>
            <person name="Sugahara J."/>
            <person name="Preston C."/>
            <person name="de la Torre J."/>
            <person name="Richardson P.M."/>
            <person name="DeLong E.F."/>
        </authorList>
    </citation>
    <scope>NUCLEOTIDE SEQUENCE [LARGE SCALE GENOMIC DNA]</scope>
    <source>
        <strain evidence="2">A</strain>
    </source>
</reference>
<sequence length="124" mass="14339">MAVKSVLVSACEKIISYSPKMRFVAIIDLRGNIVEGIMKKGKSSLESQKEEEHFCRQVAERRKMRTGFDRTLGKVRYVHVERERVSQLVVYTKKYIVFTTVEPEMSIKKKVELVNAVKRMVSKA</sequence>